<evidence type="ECO:0000313" key="2">
    <source>
        <dbReference type="Proteomes" id="UP001195483"/>
    </source>
</evidence>
<protein>
    <submittedName>
        <fullName evidence="1">Uncharacterized protein</fullName>
    </submittedName>
</protein>
<accession>A0AAE0VIC8</accession>
<gene>
    <name evidence="1" type="ORF">CHS0354_029674</name>
</gene>
<keyword evidence="2" id="KW-1185">Reference proteome</keyword>
<sequence length="150" mass="17525">MSSVYKFRSDSNIIDSKKYRSDKISPTETLNAVRNVLQILNLPDIVSEELSTTTAPVSGSDLREKTTISIKSGIILIEIKKSDHNLNKVRHYTIEIMKTDHYLNKARHYTIEIKKSDHNLNKVRHYTIEIKKSDHNLNKVKHYTYRNKEK</sequence>
<dbReference type="Proteomes" id="UP001195483">
    <property type="component" value="Unassembled WGS sequence"/>
</dbReference>
<proteinExistence type="predicted"/>
<dbReference type="EMBL" id="JAEAOA010001776">
    <property type="protein sequence ID" value="KAK3579373.1"/>
    <property type="molecule type" value="Genomic_DNA"/>
</dbReference>
<evidence type="ECO:0000313" key="1">
    <source>
        <dbReference type="EMBL" id="KAK3579373.1"/>
    </source>
</evidence>
<reference evidence="1" key="2">
    <citation type="journal article" date="2021" name="Genome Biol. Evol.">
        <title>Developing a high-quality reference genome for a parasitic bivalve with doubly uniparental inheritance (Bivalvia: Unionida).</title>
        <authorList>
            <person name="Smith C.H."/>
        </authorList>
    </citation>
    <scope>NUCLEOTIDE SEQUENCE</scope>
    <source>
        <strain evidence="1">CHS0354</strain>
        <tissue evidence="1">Mantle</tissue>
    </source>
</reference>
<reference evidence="1" key="3">
    <citation type="submission" date="2023-05" db="EMBL/GenBank/DDBJ databases">
        <authorList>
            <person name="Smith C.H."/>
        </authorList>
    </citation>
    <scope>NUCLEOTIDE SEQUENCE</scope>
    <source>
        <strain evidence="1">CHS0354</strain>
        <tissue evidence="1">Mantle</tissue>
    </source>
</reference>
<reference evidence="1" key="1">
    <citation type="journal article" date="2021" name="Genome Biol. Evol.">
        <title>A High-Quality Reference Genome for a Parasitic Bivalve with Doubly Uniparental Inheritance (Bivalvia: Unionida).</title>
        <authorList>
            <person name="Smith C.H."/>
        </authorList>
    </citation>
    <scope>NUCLEOTIDE SEQUENCE</scope>
    <source>
        <strain evidence="1">CHS0354</strain>
    </source>
</reference>
<name>A0AAE0VIC8_9BIVA</name>
<dbReference type="AlphaFoldDB" id="A0AAE0VIC8"/>
<organism evidence="1 2">
    <name type="scientific">Potamilus streckersoni</name>
    <dbReference type="NCBI Taxonomy" id="2493646"/>
    <lineage>
        <taxon>Eukaryota</taxon>
        <taxon>Metazoa</taxon>
        <taxon>Spiralia</taxon>
        <taxon>Lophotrochozoa</taxon>
        <taxon>Mollusca</taxon>
        <taxon>Bivalvia</taxon>
        <taxon>Autobranchia</taxon>
        <taxon>Heteroconchia</taxon>
        <taxon>Palaeoheterodonta</taxon>
        <taxon>Unionida</taxon>
        <taxon>Unionoidea</taxon>
        <taxon>Unionidae</taxon>
        <taxon>Ambleminae</taxon>
        <taxon>Lampsilini</taxon>
        <taxon>Potamilus</taxon>
    </lineage>
</organism>
<comment type="caution">
    <text evidence="1">The sequence shown here is derived from an EMBL/GenBank/DDBJ whole genome shotgun (WGS) entry which is preliminary data.</text>
</comment>